<accession>A0A553NQ70</accession>
<dbReference type="GO" id="GO:0044877">
    <property type="term" value="F:protein-containing complex binding"/>
    <property type="evidence" value="ECO:0007669"/>
    <property type="project" value="InterPro"/>
</dbReference>
<reference evidence="6 7" key="1">
    <citation type="journal article" date="2018" name="Nat. Ecol. Evol.">
        <title>Genomic signatures of mitonuclear coevolution across populations of Tigriopus californicus.</title>
        <authorList>
            <person name="Barreto F.S."/>
            <person name="Watson E.T."/>
            <person name="Lima T.G."/>
            <person name="Willett C.S."/>
            <person name="Edmands S."/>
            <person name="Li W."/>
            <person name="Burton R.S."/>
        </authorList>
    </citation>
    <scope>NUCLEOTIDE SEQUENCE [LARGE SCALE GENOMIC DNA]</scope>
    <source>
        <strain evidence="6 7">San Diego</strain>
    </source>
</reference>
<dbReference type="PANTHER" id="PTHR33668:SF1">
    <property type="entry name" value="PROTEIN BRICK1"/>
    <property type="match status" value="1"/>
</dbReference>
<evidence type="ECO:0008006" key="8">
    <source>
        <dbReference type="Google" id="ProtNLM"/>
    </source>
</evidence>
<keyword evidence="7" id="KW-1185">Reference proteome</keyword>
<organism evidence="6 7">
    <name type="scientific">Tigriopus californicus</name>
    <name type="common">Marine copepod</name>
    <dbReference type="NCBI Taxonomy" id="6832"/>
    <lineage>
        <taxon>Eukaryota</taxon>
        <taxon>Metazoa</taxon>
        <taxon>Ecdysozoa</taxon>
        <taxon>Arthropoda</taxon>
        <taxon>Crustacea</taxon>
        <taxon>Multicrustacea</taxon>
        <taxon>Hexanauplia</taxon>
        <taxon>Copepoda</taxon>
        <taxon>Harpacticoida</taxon>
        <taxon>Harpacticidae</taxon>
        <taxon>Tigriopus</taxon>
    </lineage>
</organism>
<keyword evidence="3" id="KW-0963">Cytoplasm</keyword>
<dbReference type="InterPro" id="IPR033378">
    <property type="entry name" value="BRICK1"/>
</dbReference>
<dbReference type="Proteomes" id="UP000318571">
    <property type="component" value="Chromosome 4"/>
</dbReference>
<evidence type="ECO:0000256" key="4">
    <source>
        <dbReference type="ARBA" id="ARBA00023054"/>
    </source>
</evidence>
<evidence type="ECO:0000256" key="5">
    <source>
        <dbReference type="ARBA" id="ARBA00023212"/>
    </source>
</evidence>
<sequence length="91" mass="10395">MSSVQRHREALQRRTQGDWAEREYVELISGSLKRLADFLNAFDMSVKGRMSNLNEKLTGLERKVTYLEAKVGLEDPDEVDEAHEEPGTESV</sequence>
<evidence type="ECO:0000313" key="7">
    <source>
        <dbReference type="Proteomes" id="UP000318571"/>
    </source>
</evidence>
<dbReference type="EMBL" id="VCGU01000011">
    <property type="protein sequence ID" value="TRY67591.1"/>
    <property type="molecule type" value="Genomic_DNA"/>
</dbReference>
<dbReference type="GO" id="GO:0005856">
    <property type="term" value="C:cytoskeleton"/>
    <property type="evidence" value="ECO:0007669"/>
    <property type="project" value="UniProtKB-SubCell"/>
</dbReference>
<dbReference type="AlphaFoldDB" id="A0A553NQ70"/>
<evidence type="ECO:0000313" key="6">
    <source>
        <dbReference type="EMBL" id="TRY67591.1"/>
    </source>
</evidence>
<evidence type="ECO:0000256" key="1">
    <source>
        <dbReference type="ARBA" id="ARBA00004245"/>
    </source>
</evidence>
<keyword evidence="5" id="KW-0206">Cytoskeleton</keyword>
<dbReference type="STRING" id="6832.A0A553NQ70"/>
<dbReference type="Gene3D" id="1.20.5.110">
    <property type="match status" value="1"/>
</dbReference>
<comment type="caution">
    <text evidence="6">The sequence shown here is derived from an EMBL/GenBank/DDBJ whole genome shotgun (WGS) entry which is preliminary data.</text>
</comment>
<keyword evidence="4" id="KW-0175">Coiled coil</keyword>
<dbReference type="OMA" id="DMSCRSK"/>
<dbReference type="PANTHER" id="PTHR33668">
    <property type="entry name" value="PROTEIN BRICK1"/>
    <property type="match status" value="1"/>
</dbReference>
<gene>
    <name evidence="6" type="ORF">TCAL_03465</name>
</gene>
<evidence type="ECO:0000256" key="2">
    <source>
        <dbReference type="ARBA" id="ARBA00005620"/>
    </source>
</evidence>
<dbReference type="GO" id="GO:0031209">
    <property type="term" value="C:SCAR complex"/>
    <property type="evidence" value="ECO:0007669"/>
    <property type="project" value="InterPro"/>
</dbReference>
<comment type="similarity">
    <text evidence="2">Belongs to the BRK1 family.</text>
</comment>
<evidence type="ECO:0000256" key="3">
    <source>
        <dbReference type="ARBA" id="ARBA00022490"/>
    </source>
</evidence>
<protein>
    <recommendedName>
        <fullName evidence="8">Protein BRICK1</fullName>
    </recommendedName>
</protein>
<dbReference type="GO" id="GO:0048870">
    <property type="term" value="P:cell motility"/>
    <property type="evidence" value="ECO:0007669"/>
    <property type="project" value="TreeGrafter"/>
</dbReference>
<comment type="subcellular location">
    <subcellularLocation>
        <location evidence="1">Cytoplasm</location>
        <location evidence="1">Cytoskeleton</location>
    </subcellularLocation>
</comment>
<proteinExistence type="inferred from homology"/>
<name>A0A553NQ70_TIGCA</name>
<dbReference type="GO" id="GO:0007015">
    <property type="term" value="P:actin filament organization"/>
    <property type="evidence" value="ECO:0007669"/>
    <property type="project" value="InterPro"/>
</dbReference>
<dbReference type="GO" id="GO:0008064">
    <property type="term" value="P:regulation of actin polymerization or depolymerization"/>
    <property type="evidence" value="ECO:0007669"/>
    <property type="project" value="TreeGrafter"/>
</dbReference>